<feature type="binding site" evidence="12">
    <location>
        <position position="323"/>
    </location>
    <ligand>
        <name>Mg(2+)</name>
        <dbReference type="ChEBI" id="CHEBI:18420"/>
    </ligand>
</feature>
<dbReference type="PRINTS" id="PR00148">
    <property type="entry name" value="ENOLASE"/>
</dbReference>
<dbReference type="Pfam" id="PF00113">
    <property type="entry name" value="Enolase_C"/>
    <property type="match status" value="1"/>
</dbReference>
<dbReference type="InterPro" id="IPR020810">
    <property type="entry name" value="Enolase_C"/>
</dbReference>
<comment type="catalytic activity">
    <reaction evidence="9">
        <text>(2R)-2-phosphoglycerate = phosphoenolpyruvate + H2O</text>
        <dbReference type="Rhea" id="RHEA:10164"/>
        <dbReference type="ChEBI" id="CHEBI:15377"/>
        <dbReference type="ChEBI" id="CHEBI:58289"/>
        <dbReference type="ChEBI" id="CHEBI:58702"/>
        <dbReference type="EC" id="4.2.1.11"/>
    </reaction>
</comment>
<comment type="pathway">
    <text evidence="1">Carbohydrate degradation; glycolysis; pyruvate from D-glyceraldehyde 3-phosphate: step 4/5.</text>
</comment>
<dbReference type="PROSITE" id="PS00164">
    <property type="entry name" value="ENOLASE"/>
    <property type="match status" value="1"/>
</dbReference>
<feature type="binding site" evidence="11">
    <location>
        <position position="295"/>
    </location>
    <ligand>
        <name>substrate</name>
    </ligand>
</feature>
<sequence>MTTLLTSVTASQRLDSRGKPTVQVEVRTVDGTFRAIVPSGASKGDYEAVEKRDGGKAFGGNGVLEAVKNVGEIIGPALIAQRFDLGMGLKELDYFMVGLDGSSDKSNLGANAILGVSMACARACAAAKNIPLYEFLARETRLRRQGFVMPVPFLNVLNGGVHSGNPMAFQEFMIAPTGASSFAQGIQWAAEVYQELKSIVAKTFGKAAIGIGDEGGFAPPISQPHEALDLIMAAVKSAGYEGRFKIGIDPASTEFFTEGEYDLGFKSGEPRKLSSTQLMELFQGLVGKYPIALLEDPFAQDDWDSWSAFNKICKGSAVELVGDDLLATNIRRIDKASKADACNSLLLKVNQIGTVSEAISAAERAYELGWSVFVSHRSGETTDDFIADLAVGIGCGHLKSGAPCRGERVAKYNRLMDIEEELEAKKTSCSYAGEAFRYAHTNTKG</sequence>
<name>W9WHL0_9EURO</name>
<evidence type="ECO:0000313" key="15">
    <source>
        <dbReference type="EMBL" id="EXJ67632.1"/>
    </source>
</evidence>
<dbReference type="SFLD" id="SFLDF00002">
    <property type="entry name" value="enolase"/>
    <property type="match status" value="1"/>
</dbReference>
<dbReference type="SFLD" id="SFLDS00001">
    <property type="entry name" value="Enolase"/>
    <property type="match status" value="1"/>
</dbReference>
<dbReference type="PIRSF" id="PIRSF001400">
    <property type="entry name" value="Enolase"/>
    <property type="match status" value="1"/>
</dbReference>
<dbReference type="EMBL" id="AMGX01000015">
    <property type="protein sequence ID" value="EXJ67632.1"/>
    <property type="molecule type" value="Genomic_DNA"/>
</dbReference>
<feature type="active site" description="Proton donor" evidence="10">
    <location>
        <position position="214"/>
    </location>
</feature>
<feature type="active site" description="Proton acceptor" evidence="10">
    <location>
        <position position="348"/>
    </location>
</feature>
<feature type="binding site" evidence="12">
    <location>
        <position position="249"/>
    </location>
    <ligand>
        <name>Mg(2+)</name>
        <dbReference type="ChEBI" id="CHEBI:18420"/>
    </ligand>
</feature>
<feature type="binding site" evidence="11">
    <location>
        <position position="323"/>
    </location>
    <ligand>
        <name>substrate</name>
    </ligand>
</feature>
<gene>
    <name evidence="15" type="ORF">A1O5_08978</name>
</gene>
<evidence type="ECO:0000256" key="6">
    <source>
        <dbReference type="ARBA" id="ARBA00023152"/>
    </source>
</evidence>
<dbReference type="InterPro" id="IPR036849">
    <property type="entry name" value="Enolase-like_C_sf"/>
</dbReference>
<dbReference type="InterPro" id="IPR020811">
    <property type="entry name" value="Enolase_N"/>
</dbReference>
<dbReference type="Gene3D" id="3.30.390.10">
    <property type="entry name" value="Enolase-like, N-terminal domain"/>
    <property type="match status" value="1"/>
</dbReference>
<dbReference type="RefSeq" id="XP_007747748.1">
    <property type="nucleotide sequence ID" value="XM_007749558.1"/>
</dbReference>
<dbReference type="Proteomes" id="UP000019471">
    <property type="component" value="Unassembled WGS sequence"/>
</dbReference>
<dbReference type="SMART" id="SM01193">
    <property type="entry name" value="Enolase_N"/>
    <property type="match status" value="1"/>
</dbReference>
<evidence type="ECO:0000256" key="8">
    <source>
        <dbReference type="ARBA" id="ARBA00032132"/>
    </source>
</evidence>
<evidence type="ECO:0000256" key="11">
    <source>
        <dbReference type="PIRSR" id="PIRSR001400-2"/>
    </source>
</evidence>
<comment type="similarity">
    <text evidence="2">Belongs to the enolase family.</text>
</comment>
<feature type="binding site" evidence="11">
    <location>
        <position position="399"/>
    </location>
    <ligand>
        <name>substrate</name>
    </ligand>
</feature>
<feature type="binding site" evidence="11">
    <location>
        <position position="171"/>
    </location>
    <ligand>
        <name>substrate</name>
    </ligand>
</feature>
<reference evidence="15 16" key="1">
    <citation type="submission" date="2013-03" db="EMBL/GenBank/DDBJ databases">
        <title>The Genome Sequence of Cladophialophora psammophila CBS 110553.</title>
        <authorList>
            <consortium name="The Broad Institute Genomics Platform"/>
            <person name="Cuomo C."/>
            <person name="de Hoog S."/>
            <person name="Gorbushina A."/>
            <person name="Walker B."/>
            <person name="Young S.K."/>
            <person name="Zeng Q."/>
            <person name="Gargeya S."/>
            <person name="Fitzgerald M."/>
            <person name="Haas B."/>
            <person name="Abouelleil A."/>
            <person name="Allen A.W."/>
            <person name="Alvarado L."/>
            <person name="Arachchi H.M."/>
            <person name="Berlin A.M."/>
            <person name="Chapman S.B."/>
            <person name="Gainer-Dewar J."/>
            <person name="Goldberg J."/>
            <person name="Griggs A."/>
            <person name="Gujja S."/>
            <person name="Hansen M."/>
            <person name="Howarth C."/>
            <person name="Imamovic A."/>
            <person name="Ireland A."/>
            <person name="Larimer J."/>
            <person name="McCowan C."/>
            <person name="Murphy C."/>
            <person name="Pearson M."/>
            <person name="Poon T.W."/>
            <person name="Priest M."/>
            <person name="Roberts A."/>
            <person name="Saif S."/>
            <person name="Shea T."/>
            <person name="Sisk P."/>
            <person name="Sykes S."/>
            <person name="Wortman J."/>
            <person name="Nusbaum C."/>
            <person name="Birren B."/>
        </authorList>
    </citation>
    <scope>NUCLEOTIDE SEQUENCE [LARGE SCALE GENOMIC DNA]</scope>
    <source>
        <strain evidence="15 16">CBS 110553</strain>
    </source>
</reference>
<dbReference type="PANTHER" id="PTHR11902">
    <property type="entry name" value="ENOLASE"/>
    <property type="match status" value="1"/>
</dbReference>
<dbReference type="InterPro" id="IPR029017">
    <property type="entry name" value="Enolase-like_N"/>
</dbReference>
<dbReference type="GO" id="GO:0000287">
    <property type="term" value="F:magnesium ion binding"/>
    <property type="evidence" value="ECO:0007669"/>
    <property type="project" value="InterPro"/>
</dbReference>
<dbReference type="SFLD" id="SFLDG00178">
    <property type="entry name" value="enolase"/>
    <property type="match status" value="1"/>
</dbReference>
<accession>W9WHL0</accession>
<protein>
    <recommendedName>
        <fullName evidence="4">Enolase</fullName>
        <ecNumber evidence="3">4.2.1.11</ecNumber>
    </recommendedName>
    <alternativeName>
        <fullName evidence="8">2-phosphoglycerate dehydratase</fullName>
    </alternativeName>
</protein>
<dbReference type="SUPFAM" id="SSF54826">
    <property type="entry name" value="Enolase N-terminal domain-like"/>
    <property type="match status" value="1"/>
</dbReference>
<dbReference type="AlphaFoldDB" id="W9WHL0"/>
<dbReference type="GO" id="GO:0006096">
    <property type="term" value="P:glycolytic process"/>
    <property type="evidence" value="ECO:0007669"/>
    <property type="project" value="UniProtKB-UniPathway"/>
</dbReference>
<keyword evidence="6" id="KW-0324">Glycolysis</keyword>
<keyword evidence="5 12" id="KW-0460">Magnesium</keyword>
<feature type="domain" description="Enolase C-terminal TIM barrel" evidence="13">
    <location>
        <begin position="146"/>
        <end position="439"/>
    </location>
</feature>
<dbReference type="GeneID" id="19193675"/>
<evidence type="ECO:0000256" key="3">
    <source>
        <dbReference type="ARBA" id="ARBA00012058"/>
    </source>
</evidence>
<evidence type="ECO:0000256" key="10">
    <source>
        <dbReference type="PIRSR" id="PIRSR001400-1"/>
    </source>
</evidence>
<feature type="domain" description="Enolase N-terminal" evidence="14">
    <location>
        <begin position="5"/>
        <end position="136"/>
    </location>
</feature>
<feature type="binding site" evidence="11">
    <location>
        <position position="162"/>
    </location>
    <ligand>
        <name>substrate</name>
    </ligand>
</feature>
<dbReference type="SUPFAM" id="SSF51604">
    <property type="entry name" value="Enolase C-terminal domain-like"/>
    <property type="match status" value="1"/>
</dbReference>
<dbReference type="eggNOG" id="KOG2670">
    <property type="taxonomic scope" value="Eukaryota"/>
</dbReference>
<dbReference type="STRING" id="1182543.W9WHL0"/>
<feature type="binding site" evidence="12">
    <location>
        <position position="295"/>
    </location>
    <ligand>
        <name>Mg(2+)</name>
        <dbReference type="ChEBI" id="CHEBI:18420"/>
    </ligand>
</feature>
<keyword evidence="12" id="KW-0479">Metal-binding</keyword>
<dbReference type="PANTHER" id="PTHR11902:SF6">
    <property type="entry name" value="ENOLASE"/>
    <property type="match status" value="1"/>
</dbReference>
<evidence type="ECO:0000256" key="2">
    <source>
        <dbReference type="ARBA" id="ARBA00009604"/>
    </source>
</evidence>
<dbReference type="Pfam" id="PF03952">
    <property type="entry name" value="Enolase_N"/>
    <property type="match status" value="1"/>
</dbReference>
<dbReference type="GO" id="GO:0004634">
    <property type="term" value="F:phosphopyruvate hydratase activity"/>
    <property type="evidence" value="ECO:0007669"/>
    <property type="project" value="UniProtKB-EC"/>
</dbReference>
<dbReference type="GO" id="GO:0000015">
    <property type="term" value="C:phosphopyruvate hydratase complex"/>
    <property type="evidence" value="ECO:0007669"/>
    <property type="project" value="InterPro"/>
</dbReference>
<organism evidence="15 16">
    <name type="scientific">Cladophialophora psammophila CBS 110553</name>
    <dbReference type="NCBI Taxonomy" id="1182543"/>
    <lineage>
        <taxon>Eukaryota</taxon>
        <taxon>Fungi</taxon>
        <taxon>Dikarya</taxon>
        <taxon>Ascomycota</taxon>
        <taxon>Pezizomycotina</taxon>
        <taxon>Eurotiomycetes</taxon>
        <taxon>Chaetothyriomycetidae</taxon>
        <taxon>Chaetothyriales</taxon>
        <taxon>Herpotrichiellaceae</taxon>
        <taxon>Cladophialophora</taxon>
    </lineage>
</organism>
<evidence type="ECO:0000256" key="9">
    <source>
        <dbReference type="ARBA" id="ARBA00048333"/>
    </source>
</evidence>
<dbReference type="CDD" id="cd03313">
    <property type="entry name" value="enolase"/>
    <property type="match status" value="1"/>
</dbReference>
<dbReference type="Gene3D" id="3.20.20.120">
    <property type="entry name" value="Enolase-like C-terminal domain"/>
    <property type="match status" value="1"/>
</dbReference>
<dbReference type="InterPro" id="IPR020809">
    <property type="entry name" value="Enolase_CS"/>
</dbReference>
<dbReference type="NCBIfam" id="TIGR01060">
    <property type="entry name" value="eno"/>
    <property type="match status" value="1"/>
</dbReference>
<dbReference type="OrthoDB" id="1739814at2759"/>
<feature type="binding site" evidence="11">
    <location>
        <begin position="375"/>
        <end position="378"/>
    </location>
    <ligand>
        <name>substrate</name>
    </ligand>
</feature>
<evidence type="ECO:0000259" key="13">
    <source>
        <dbReference type="SMART" id="SM01192"/>
    </source>
</evidence>
<dbReference type="HAMAP" id="MF_00318">
    <property type="entry name" value="Enolase"/>
    <property type="match status" value="1"/>
</dbReference>
<evidence type="ECO:0000259" key="14">
    <source>
        <dbReference type="SMART" id="SM01193"/>
    </source>
</evidence>
<dbReference type="SMART" id="SM01192">
    <property type="entry name" value="Enolase_C"/>
    <property type="match status" value="1"/>
</dbReference>
<evidence type="ECO:0000256" key="1">
    <source>
        <dbReference type="ARBA" id="ARBA00005031"/>
    </source>
</evidence>
<dbReference type="UniPathway" id="UPA00109">
    <property type="reaction ID" value="UER00187"/>
</dbReference>
<evidence type="ECO:0000256" key="7">
    <source>
        <dbReference type="ARBA" id="ARBA00023239"/>
    </source>
</evidence>
<comment type="caution">
    <text evidence="15">The sequence shown here is derived from an EMBL/GenBank/DDBJ whole genome shotgun (WGS) entry which is preliminary data.</text>
</comment>
<keyword evidence="16" id="KW-1185">Reference proteome</keyword>
<dbReference type="InterPro" id="IPR000941">
    <property type="entry name" value="Enolase"/>
</dbReference>
<evidence type="ECO:0000256" key="12">
    <source>
        <dbReference type="PIRSR" id="PIRSR001400-3"/>
    </source>
</evidence>
<proteinExistence type="inferred from homology"/>
<comment type="cofactor">
    <cofactor evidence="12">
        <name>Mg(2+)</name>
        <dbReference type="ChEBI" id="CHEBI:18420"/>
    </cofactor>
    <text evidence="12">Mg(2+) is required for catalysis and for stabilizing the dimer.</text>
</comment>
<evidence type="ECO:0000313" key="16">
    <source>
        <dbReference type="Proteomes" id="UP000019471"/>
    </source>
</evidence>
<evidence type="ECO:0000256" key="5">
    <source>
        <dbReference type="ARBA" id="ARBA00022842"/>
    </source>
</evidence>
<dbReference type="EC" id="4.2.1.11" evidence="3"/>
<evidence type="ECO:0000256" key="4">
    <source>
        <dbReference type="ARBA" id="ARBA00017068"/>
    </source>
</evidence>
<keyword evidence="7" id="KW-0456">Lyase</keyword>
<dbReference type="HOGENOM" id="CLU_031223_0_0_1"/>